<sequence>MSTAASSGSTPASPEPQKPVEQPEATTSAATQPTDDNYKVYRPPKASAPPPSATGDFPEDYFEPTAADLKVAQATLHARTVALQNAPLQTRVMREQKEKAKLERWPNTTIRVRFNDQTQLEKVFPSSSKIRAVYAFVRGSLREDVKPIKFILSQSPPLRDLKVSDAAVRDLTLAQLQLAPSSVLLLRFEDDALNHSNVPAPLAANVLEQAIDLPPPPSYDDKGKSSPLASSSSRTLASSSSQPAAAPGEKKVPKWLKLGKK</sequence>
<dbReference type="Proteomes" id="UP000814033">
    <property type="component" value="Unassembled WGS sequence"/>
</dbReference>
<protein>
    <submittedName>
        <fullName evidence="1">Uncharacterized protein</fullName>
    </submittedName>
</protein>
<reference evidence="1" key="2">
    <citation type="journal article" date="2022" name="New Phytol.">
        <title>Evolutionary transition to the ectomycorrhizal habit in the genomes of a hyperdiverse lineage of mushroom-forming fungi.</title>
        <authorList>
            <person name="Looney B."/>
            <person name="Miyauchi S."/>
            <person name="Morin E."/>
            <person name="Drula E."/>
            <person name="Courty P.E."/>
            <person name="Kohler A."/>
            <person name="Kuo A."/>
            <person name="LaButti K."/>
            <person name="Pangilinan J."/>
            <person name="Lipzen A."/>
            <person name="Riley R."/>
            <person name="Andreopoulos W."/>
            <person name="He G."/>
            <person name="Johnson J."/>
            <person name="Nolan M."/>
            <person name="Tritt A."/>
            <person name="Barry K.W."/>
            <person name="Grigoriev I.V."/>
            <person name="Nagy L.G."/>
            <person name="Hibbett D."/>
            <person name="Henrissat B."/>
            <person name="Matheny P.B."/>
            <person name="Labbe J."/>
            <person name="Martin F.M."/>
        </authorList>
    </citation>
    <scope>NUCLEOTIDE SEQUENCE</scope>
    <source>
        <strain evidence="1">FP105234-sp</strain>
    </source>
</reference>
<gene>
    <name evidence="1" type="ORF">FA95DRAFT_1557413</name>
</gene>
<dbReference type="EMBL" id="MU275879">
    <property type="protein sequence ID" value="KAI0048994.1"/>
    <property type="molecule type" value="Genomic_DNA"/>
</dbReference>
<evidence type="ECO:0000313" key="1">
    <source>
        <dbReference type="EMBL" id="KAI0048994.1"/>
    </source>
</evidence>
<evidence type="ECO:0000313" key="2">
    <source>
        <dbReference type="Proteomes" id="UP000814033"/>
    </source>
</evidence>
<proteinExistence type="predicted"/>
<comment type="caution">
    <text evidence="1">The sequence shown here is derived from an EMBL/GenBank/DDBJ whole genome shotgun (WGS) entry which is preliminary data.</text>
</comment>
<organism evidence="1 2">
    <name type="scientific">Auriscalpium vulgare</name>
    <dbReference type="NCBI Taxonomy" id="40419"/>
    <lineage>
        <taxon>Eukaryota</taxon>
        <taxon>Fungi</taxon>
        <taxon>Dikarya</taxon>
        <taxon>Basidiomycota</taxon>
        <taxon>Agaricomycotina</taxon>
        <taxon>Agaricomycetes</taxon>
        <taxon>Russulales</taxon>
        <taxon>Auriscalpiaceae</taxon>
        <taxon>Auriscalpium</taxon>
    </lineage>
</organism>
<accession>A0ACB8RXP2</accession>
<reference evidence="1" key="1">
    <citation type="submission" date="2021-02" db="EMBL/GenBank/DDBJ databases">
        <authorList>
            <consortium name="DOE Joint Genome Institute"/>
            <person name="Ahrendt S."/>
            <person name="Looney B.P."/>
            <person name="Miyauchi S."/>
            <person name="Morin E."/>
            <person name="Drula E."/>
            <person name="Courty P.E."/>
            <person name="Chicoki N."/>
            <person name="Fauchery L."/>
            <person name="Kohler A."/>
            <person name="Kuo A."/>
            <person name="Labutti K."/>
            <person name="Pangilinan J."/>
            <person name="Lipzen A."/>
            <person name="Riley R."/>
            <person name="Andreopoulos W."/>
            <person name="He G."/>
            <person name="Johnson J."/>
            <person name="Barry K.W."/>
            <person name="Grigoriev I.V."/>
            <person name="Nagy L."/>
            <person name="Hibbett D."/>
            <person name="Henrissat B."/>
            <person name="Matheny P.B."/>
            <person name="Labbe J."/>
            <person name="Martin F."/>
        </authorList>
    </citation>
    <scope>NUCLEOTIDE SEQUENCE</scope>
    <source>
        <strain evidence="1">FP105234-sp</strain>
    </source>
</reference>
<keyword evidence="2" id="KW-1185">Reference proteome</keyword>
<name>A0ACB8RXP2_9AGAM</name>